<sequence length="430" mass="47869">MIEEHKNTISSIISFILAIFIIWILYKIIQSIIINLYGISSPGNILAIQKQQENVLESRWSGLSHKKKGIDSQITVIPQEQRLLINMRVFSTRLAGFAGPYKSGVFDEDASTRIALSAGSRCLVLEIDYEKRNYSPKLIYRDGWGMKQSLNTGSIKKVAKSISSRAFTPSNDGVPYSVASDPLFVVLYFVRTPNQGSELLKYMRFLGKVAEQLKPLRRHILGQTPQGDYRRQALESQLFFTNHNVFRNKIILMTNADTSGFRRLQSLGLAGELGTEQDLDFLVNVRMYGRESPSQFGITGSPSNSVKPSAVITSPGYWKSTPSDRISGAIELTKEAWTICIEPISSSTNQSDQKTIDTLYNTYGVHSVPTTIFADSKNTDIFTGNGKVFSSSSWSVKPELIRYIPPKPIPVQHPYPQANSGGGKVISPKL</sequence>
<reference evidence="3" key="1">
    <citation type="journal article" date="2020" name="Nature">
        <title>Giant virus diversity and host interactions through global metagenomics.</title>
        <authorList>
            <person name="Schulz F."/>
            <person name="Roux S."/>
            <person name="Paez-Espino D."/>
            <person name="Jungbluth S."/>
            <person name="Walsh D.A."/>
            <person name="Denef V.J."/>
            <person name="McMahon K.D."/>
            <person name="Konstantinidis K.T."/>
            <person name="Eloe-Fadrosh E.A."/>
            <person name="Kyrpides N.C."/>
            <person name="Woyke T."/>
        </authorList>
    </citation>
    <scope>NUCLEOTIDE SEQUENCE</scope>
    <source>
        <strain evidence="3">GVMAG-M-3300023179-97</strain>
    </source>
</reference>
<protein>
    <submittedName>
        <fullName evidence="3">Uncharacterized protein</fullName>
    </submittedName>
</protein>
<evidence type="ECO:0000313" key="3">
    <source>
        <dbReference type="EMBL" id="QHT79006.1"/>
    </source>
</evidence>
<keyword evidence="2" id="KW-1133">Transmembrane helix</keyword>
<dbReference type="AlphaFoldDB" id="A0A6C0HFU0"/>
<feature type="region of interest" description="Disordered" evidence="1">
    <location>
        <begin position="411"/>
        <end position="430"/>
    </location>
</feature>
<proteinExistence type="predicted"/>
<accession>A0A6C0HFU0</accession>
<keyword evidence="2" id="KW-0812">Transmembrane</keyword>
<evidence type="ECO:0000256" key="1">
    <source>
        <dbReference type="SAM" id="MobiDB-lite"/>
    </source>
</evidence>
<keyword evidence="2" id="KW-0472">Membrane</keyword>
<organism evidence="3">
    <name type="scientific">viral metagenome</name>
    <dbReference type="NCBI Taxonomy" id="1070528"/>
    <lineage>
        <taxon>unclassified sequences</taxon>
        <taxon>metagenomes</taxon>
        <taxon>organismal metagenomes</taxon>
    </lineage>
</organism>
<feature type="transmembrane region" description="Helical" evidence="2">
    <location>
        <begin position="7"/>
        <end position="26"/>
    </location>
</feature>
<dbReference type="EMBL" id="MN739943">
    <property type="protein sequence ID" value="QHT79006.1"/>
    <property type="molecule type" value="Genomic_DNA"/>
</dbReference>
<name>A0A6C0HFU0_9ZZZZ</name>
<evidence type="ECO:0000256" key="2">
    <source>
        <dbReference type="SAM" id="Phobius"/>
    </source>
</evidence>